<name>A0A6A4VBC9_AMPAM</name>
<keyword evidence="2" id="KW-1185">Reference proteome</keyword>
<accession>A0A6A4VBC9</accession>
<dbReference type="EMBL" id="VIIS01001918">
    <property type="protein sequence ID" value="KAF0290963.1"/>
    <property type="molecule type" value="Genomic_DNA"/>
</dbReference>
<comment type="caution">
    <text evidence="1">The sequence shown here is derived from an EMBL/GenBank/DDBJ whole genome shotgun (WGS) entry which is preliminary data.</text>
</comment>
<organism evidence="1 2">
    <name type="scientific">Amphibalanus amphitrite</name>
    <name type="common">Striped barnacle</name>
    <name type="synonym">Balanus amphitrite</name>
    <dbReference type="NCBI Taxonomy" id="1232801"/>
    <lineage>
        <taxon>Eukaryota</taxon>
        <taxon>Metazoa</taxon>
        <taxon>Ecdysozoa</taxon>
        <taxon>Arthropoda</taxon>
        <taxon>Crustacea</taxon>
        <taxon>Multicrustacea</taxon>
        <taxon>Cirripedia</taxon>
        <taxon>Thoracica</taxon>
        <taxon>Thoracicalcarea</taxon>
        <taxon>Balanomorpha</taxon>
        <taxon>Balanoidea</taxon>
        <taxon>Balanidae</taxon>
        <taxon>Amphibalaninae</taxon>
        <taxon>Amphibalanus</taxon>
    </lineage>
</organism>
<reference evidence="1 2" key="1">
    <citation type="submission" date="2019-07" db="EMBL/GenBank/DDBJ databases">
        <title>Draft genome assembly of a fouling barnacle, Amphibalanus amphitrite (Darwin, 1854): The first reference genome for Thecostraca.</title>
        <authorList>
            <person name="Kim W."/>
        </authorList>
    </citation>
    <scope>NUCLEOTIDE SEQUENCE [LARGE SCALE GENOMIC DNA]</scope>
    <source>
        <strain evidence="1">SNU_AA5</strain>
        <tissue evidence="1">Soma without cirri and trophi</tissue>
    </source>
</reference>
<proteinExistence type="predicted"/>
<evidence type="ECO:0000313" key="2">
    <source>
        <dbReference type="Proteomes" id="UP000440578"/>
    </source>
</evidence>
<sequence>MFVTSRHSEYFGCEGAKSVFKMAPAPVVQLAALALTTAVTNGQIFPPPCDSLAPIPIRHQTICAKFGKMPFNIRTQLPM</sequence>
<dbReference type="AlphaFoldDB" id="A0A6A4VBC9"/>
<dbReference type="Proteomes" id="UP000440578">
    <property type="component" value="Unassembled WGS sequence"/>
</dbReference>
<gene>
    <name evidence="1" type="ORF">FJT64_010875</name>
</gene>
<protein>
    <submittedName>
        <fullName evidence="1">Uncharacterized protein</fullName>
    </submittedName>
</protein>
<evidence type="ECO:0000313" key="1">
    <source>
        <dbReference type="EMBL" id="KAF0290963.1"/>
    </source>
</evidence>